<proteinExistence type="predicted"/>
<dbReference type="EMBL" id="PQIB02000017">
    <property type="protein sequence ID" value="RLM58023.1"/>
    <property type="molecule type" value="Genomic_DNA"/>
</dbReference>
<feature type="region of interest" description="Disordered" evidence="1">
    <location>
        <begin position="158"/>
        <end position="185"/>
    </location>
</feature>
<reference evidence="3" key="1">
    <citation type="journal article" date="2019" name="Nat. Commun.">
        <title>The genome of broomcorn millet.</title>
        <authorList>
            <person name="Zou C."/>
            <person name="Miki D."/>
            <person name="Li D."/>
            <person name="Tang Q."/>
            <person name="Xiao L."/>
            <person name="Rajput S."/>
            <person name="Deng P."/>
            <person name="Jia W."/>
            <person name="Huang R."/>
            <person name="Zhang M."/>
            <person name="Sun Y."/>
            <person name="Hu J."/>
            <person name="Fu X."/>
            <person name="Schnable P.S."/>
            <person name="Li F."/>
            <person name="Zhang H."/>
            <person name="Feng B."/>
            <person name="Zhu X."/>
            <person name="Liu R."/>
            <person name="Schnable J.C."/>
            <person name="Zhu J.-K."/>
            <person name="Zhang H."/>
        </authorList>
    </citation>
    <scope>NUCLEOTIDE SEQUENCE [LARGE SCALE GENOMIC DNA]</scope>
</reference>
<evidence type="ECO:0000313" key="3">
    <source>
        <dbReference type="Proteomes" id="UP000275267"/>
    </source>
</evidence>
<accession>A0A3L6PI97</accession>
<name>A0A3L6PI97_PANMI</name>
<comment type="caution">
    <text evidence="2">The sequence shown here is derived from an EMBL/GenBank/DDBJ whole genome shotgun (WGS) entry which is preliminary data.</text>
</comment>
<dbReference type="Proteomes" id="UP000275267">
    <property type="component" value="Unassembled WGS sequence"/>
</dbReference>
<feature type="compositionally biased region" description="Basic and acidic residues" evidence="1">
    <location>
        <begin position="171"/>
        <end position="185"/>
    </location>
</feature>
<keyword evidence="3" id="KW-1185">Reference proteome</keyword>
<dbReference type="PANTHER" id="PTHR33157">
    <property type="entry name" value="AUTONOMOUS TRANSPOSABLE ELEMENT EN-1 MOSAIC PROTEIN-RELATED"/>
    <property type="match status" value="1"/>
</dbReference>
<organism evidence="2 3">
    <name type="scientific">Panicum miliaceum</name>
    <name type="common">Proso millet</name>
    <name type="synonym">Broomcorn millet</name>
    <dbReference type="NCBI Taxonomy" id="4540"/>
    <lineage>
        <taxon>Eukaryota</taxon>
        <taxon>Viridiplantae</taxon>
        <taxon>Streptophyta</taxon>
        <taxon>Embryophyta</taxon>
        <taxon>Tracheophyta</taxon>
        <taxon>Spermatophyta</taxon>
        <taxon>Magnoliopsida</taxon>
        <taxon>Liliopsida</taxon>
        <taxon>Poales</taxon>
        <taxon>Poaceae</taxon>
        <taxon>PACMAD clade</taxon>
        <taxon>Panicoideae</taxon>
        <taxon>Panicodae</taxon>
        <taxon>Paniceae</taxon>
        <taxon>Panicinae</taxon>
        <taxon>Panicum</taxon>
        <taxon>Panicum sect. Panicum</taxon>
    </lineage>
</organism>
<evidence type="ECO:0000256" key="1">
    <source>
        <dbReference type="SAM" id="MobiDB-lite"/>
    </source>
</evidence>
<feature type="compositionally biased region" description="Acidic residues" evidence="1">
    <location>
        <begin position="251"/>
        <end position="265"/>
    </location>
</feature>
<dbReference type="GO" id="GO:0032196">
    <property type="term" value="P:transposition"/>
    <property type="evidence" value="ECO:0007669"/>
    <property type="project" value="InterPro"/>
</dbReference>
<dbReference type="PANTHER" id="PTHR33157:SF8">
    <property type="entry name" value="OS11G0485000 PROTEIN"/>
    <property type="match status" value="1"/>
</dbReference>
<dbReference type="InterPro" id="IPR039266">
    <property type="entry name" value="EN-1/SPM"/>
</dbReference>
<protein>
    <submittedName>
        <fullName evidence="2">Uncharacterized protein</fullName>
    </submittedName>
</protein>
<dbReference type="AlphaFoldDB" id="A0A3L6PI97"/>
<sequence length="282" mass="31495">MGNNPFPSLKGFITCRRFNLFVVIGESSREEPVGRSNLFVNGDHTQVVGELPHADVQLPQAADWSQSAAPPPAVRRIRLSSSPAAGDEIFHRSGSRSLPATRQFLAQYEEAMANKYGPNWRAEHPNFDASIIYECVGRMPHGKLGIADEAISIPEKEEVKTKKRTAQPHFSGREKRLERENEELRKENSVLLEVQRVVRALVAKGGLDYDALAQETAANLAASESDGGLSKENDKVGHDGAEDNNIGERDYSDEDDEDYNYDDEGYSGHEEDRSFEDDYARW</sequence>
<dbReference type="OrthoDB" id="688393at2759"/>
<gene>
    <name evidence="2" type="ORF">C2845_PM18G03930</name>
</gene>
<feature type="compositionally biased region" description="Basic and acidic residues" evidence="1">
    <location>
        <begin position="229"/>
        <end position="250"/>
    </location>
</feature>
<feature type="region of interest" description="Disordered" evidence="1">
    <location>
        <begin position="221"/>
        <end position="282"/>
    </location>
</feature>
<evidence type="ECO:0000313" key="2">
    <source>
        <dbReference type="EMBL" id="RLM58023.1"/>
    </source>
</evidence>
<feature type="compositionally biased region" description="Basic and acidic residues" evidence="1">
    <location>
        <begin position="266"/>
        <end position="282"/>
    </location>
</feature>